<proteinExistence type="predicted"/>
<dbReference type="Proteomes" id="UP000001396">
    <property type="component" value="Unassembled WGS sequence"/>
</dbReference>
<dbReference type="GeneID" id="31363653"/>
<organism evidence="1 2">
    <name type="scientific">Heterostelium pallidum (strain ATCC 26659 / Pp 5 / PN500)</name>
    <name type="common">Cellular slime mold</name>
    <name type="synonym">Polysphondylium pallidum</name>
    <dbReference type="NCBI Taxonomy" id="670386"/>
    <lineage>
        <taxon>Eukaryota</taxon>
        <taxon>Amoebozoa</taxon>
        <taxon>Evosea</taxon>
        <taxon>Eumycetozoa</taxon>
        <taxon>Dictyostelia</taxon>
        <taxon>Acytosteliales</taxon>
        <taxon>Acytosteliaceae</taxon>
        <taxon>Heterostelium</taxon>
    </lineage>
</organism>
<name>D3BIT8_HETP5</name>
<accession>D3BIT8</accession>
<evidence type="ECO:0000313" key="1">
    <source>
        <dbReference type="EMBL" id="EFA78712.1"/>
    </source>
</evidence>
<sequence>MRIKIREKGDQLFRYIKLYNLSYLHLLMTIQDRFGKSSELPLELFESSIQSIVLLPDISIQNDTDIEYLNDNDQLEVTFK</sequence>
<comment type="caution">
    <text evidence="1">The sequence shown here is derived from an EMBL/GenBank/DDBJ whole genome shotgun (WGS) entry which is preliminary data.</text>
</comment>
<protein>
    <submittedName>
        <fullName evidence="1">Uncharacterized protein</fullName>
    </submittedName>
</protein>
<dbReference type="EMBL" id="ADBJ01000037">
    <property type="protein sequence ID" value="EFA78712.1"/>
    <property type="molecule type" value="Genomic_DNA"/>
</dbReference>
<dbReference type="AlphaFoldDB" id="D3BIT8"/>
<gene>
    <name evidence="1" type="ORF">PPL_08173</name>
</gene>
<reference evidence="1 2" key="1">
    <citation type="journal article" date="2011" name="Genome Res.">
        <title>Phylogeny-wide analysis of social amoeba genomes highlights ancient origins for complex intercellular communication.</title>
        <authorList>
            <person name="Heidel A.J."/>
            <person name="Lawal H.M."/>
            <person name="Felder M."/>
            <person name="Schilde C."/>
            <person name="Helps N.R."/>
            <person name="Tunggal B."/>
            <person name="Rivero F."/>
            <person name="John U."/>
            <person name="Schleicher M."/>
            <person name="Eichinger L."/>
            <person name="Platzer M."/>
            <person name="Noegel A.A."/>
            <person name="Schaap P."/>
            <person name="Gloeckner G."/>
        </authorList>
    </citation>
    <scope>NUCLEOTIDE SEQUENCE [LARGE SCALE GENOMIC DNA]</scope>
    <source>
        <strain evidence="2">ATCC 26659 / Pp 5 / PN500</strain>
    </source>
</reference>
<keyword evidence="2" id="KW-1185">Reference proteome</keyword>
<dbReference type="InParanoid" id="D3BIT8"/>
<evidence type="ECO:0000313" key="2">
    <source>
        <dbReference type="Proteomes" id="UP000001396"/>
    </source>
</evidence>
<dbReference type="RefSeq" id="XP_020430836.1">
    <property type="nucleotide sequence ID" value="XM_020578997.1"/>
</dbReference>